<gene>
    <name evidence="2" type="ORF">TRFO_32581</name>
</gene>
<keyword evidence="3" id="KW-1185">Reference proteome</keyword>
<dbReference type="EMBL" id="MLAK01000944">
    <property type="protein sequence ID" value="OHT00670.1"/>
    <property type="molecule type" value="Genomic_DNA"/>
</dbReference>
<feature type="coiled-coil region" evidence="1">
    <location>
        <begin position="21"/>
        <end position="62"/>
    </location>
</feature>
<keyword evidence="1" id="KW-0175">Coiled coil</keyword>
<sequence>MIEQQTIIAQSFEEEKAKGRLLLLLDDIEAATKQLSSLENESESLSTKLKDLEFHLDELNLEKDLLSTPPKPLSQAENEDAEGKFFPFLNSLENRHTAALGNIEGQKQLASELGHQLSRLGQQNKKLKAEFELVESQLKAEELSLRESNDTLEDLEIQLDEKVKENEYLLKRCEDLKEELDERNDTIQNSIIAQADQLREIYREKQQQLSDIRRRSAELRGDLARLEKQQQEDLQNTKQSVKRGSQVGAWRNERAILKNKLKTLKTQYLNEQKNIESSSKRDKELQYKFAKLLGEDHNNGECELARKCIIANIEDTNAVKEAPVANKDLEYERDYTIQLEGELSRIKKSIAVFTECRENQLKALNEELDGCTQKGYIKLLREEFADIQAQLNKLH</sequence>
<accession>A0A1J4JT24</accession>
<reference evidence="2" key="1">
    <citation type="submission" date="2016-10" db="EMBL/GenBank/DDBJ databases">
        <authorList>
            <person name="Benchimol M."/>
            <person name="Almeida L.G."/>
            <person name="Vasconcelos A.T."/>
            <person name="Perreira-Neves A."/>
            <person name="Rosa I.A."/>
            <person name="Tasca T."/>
            <person name="Bogo M.R."/>
            <person name="de Souza W."/>
        </authorList>
    </citation>
    <scope>NUCLEOTIDE SEQUENCE [LARGE SCALE GENOMIC DNA]</scope>
    <source>
        <strain evidence="2">K</strain>
    </source>
</reference>
<evidence type="ECO:0000313" key="3">
    <source>
        <dbReference type="Proteomes" id="UP000179807"/>
    </source>
</evidence>
<evidence type="ECO:0000313" key="2">
    <source>
        <dbReference type="EMBL" id="OHT00670.1"/>
    </source>
</evidence>
<dbReference type="AlphaFoldDB" id="A0A1J4JT24"/>
<comment type="caution">
    <text evidence="2">The sequence shown here is derived from an EMBL/GenBank/DDBJ whole genome shotgun (WGS) entry which is preliminary data.</text>
</comment>
<feature type="coiled-coil region" evidence="1">
    <location>
        <begin position="110"/>
        <end position="274"/>
    </location>
</feature>
<evidence type="ECO:0000256" key="1">
    <source>
        <dbReference type="SAM" id="Coils"/>
    </source>
</evidence>
<dbReference type="RefSeq" id="XP_068353806.1">
    <property type="nucleotide sequence ID" value="XM_068508575.1"/>
</dbReference>
<name>A0A1J4JT24_9EUKA</name>
<dbReference type="Proteomes" id="UP000179807">
    <property type="component" value="Unassembled WGS sequence"/>
</dbReference>
<organism evidence="2 3">
    <name type="scientific">Tritrichomonas foetus</name>
    <dbReference type="NCBI Taxonomy" id="1144522"/>
    <lineage>
        <taxon>Eukaryota</taxon>
        <taxon>Metamonada</taxon>
        <taxon>Parabasalia</taxon>
        <taxon>Tritrichomonadida</taxon>
        <taxon>Tritrichomonadidae</taxon>
        <taxon>Tritrichomonas</taxon>
    </lineage>
</organism>
<dbReference type="GeneID" id="94843279"/>
<protein>
    <submittedName>
        <fullName evidence="2">Uncharacterized protein</fullName>
    </submittedName>
</protein>
<proteinExistence type="predicted"/>
<dbReference type="VEuPathDB" id="TrichDB:TRFO_32581"/>